<gene>
    <name evidence="2" type="ORF">SAMN02745218_00140</name>
</gene>
<evidence type="ECO:0000313" key="2">
    <source>
        <dbReference type="EMBL" id="SHE32281.1"/>
    </source>
</evidence>
<feature type="transmembrane region" description="Helical" evidence="1">
    <location>
        <begin position="74"/>
        <end position="93"/>
    </location>
</feature>
<sequence length="106" mass="11262">MPEAQIQSYYGPTTGIGLPLVERLRQLQGQQVTIHVMHLMRPQAGTLEFTGVLHGVGVDFVELHIGNSPNPLRYAFIPVAAIGAVLVGGPLPYSPGTGVYPPYGGL</sequence>
<dbReference type="Proteomes" id="UP000184196">
    <property type="component" value="Unassembled WGS sequence"/>
</dbReference>
<keyword evidence="3" id="KW-1185">Reference proteome</keyword>
<name>A0A1M4SJA2_9FIRM</name>
<organism evidence="2 3">
    <name type="scientific">Desulfofundulus australicus DSM 11792</name>
    <dbReference type="NCBI Taxonomy" id="1121425"/>
    <lineage>
        <taxon>Bacteria</taxon>
        <taxon>Bacillati</taxon>
        <taxon>Bacillota</taxon>
        <taxon>Clostridia</taxon>
        <taxon>Eubacteriales</taxon>
        <taxon>Peptococcaceae</taxon>
        <taxon>Desulfofundulus</taxon>
    </lineage>
</organism>
<accession>A0A1M4SJA2</accession>
<keyword evidence="1" id="KW-0812">Transmembrane</keyword>
<keyword evidence="1" id="KW-0472">Membrane</keyword>
<protein>
    <submittedName>
        <fullName evidence="2">Uncharacterized protein</fullName>
    </submittedName>
</protein>
<reference evidence="3" key="1">
    <citation type="submission" date="2016-11" db="EMBL/GenBank/DDBJ databases">
        <authorList>
            <person name="Varghese N."/>
            <person name="Submissions S."/>
        </authorList>
    </citation>
    <scope>NUCLEOTIDE SEQUENCE [LARGE SCALE GENOMIC DNA]</scope>
    <source>
        <strain evidence="3">DSM 11792</strain>
    </source>
</reference>
<evidence type="ECO:0000313" key="3">
    <source>
        <dbReference type="Proteomes" id="UP000184196"/>
    </source>
</evidence>
<dbReference type="AlphaFoldDB" id="A0A1M4SJA2"/>
<keyword evidence="1" id="KW-1133">Transmembrane helix</keyword>
<evidence type="ECO:0000256" key="1">
    <source>
        <dbReference type="SAM" id="Phobius"/>
    </source>
</evidence>
<proteinExistence type="predicted"/>
<dbReference type="EMBL" id="FQUW01000004">
    <property type="protein sequence ID" value="SHE32281.1"/>
    <property type="molecule type" value="Genomic_DNA"/>
</dbReference>
<dbReference type="OrthoDB" id="1809748at2"/>
<dbReference type="RefSeq" id="WP_027356206.1">
    <property type="nucleotide sequence ID" value="NZ_FQUW01000004.1"/>
</dbReference>